<dbReference type="EMBL" id="GBXM01108318">
    <property type="protein sequence ID" value="JAH00259.1"/>
    <property type="molecule type" value="Transcribed_RNA"/>
</dbReference>
<organism evidence="1">
    <name type="scientific">Anguilla anguilla</name>
    <name type="common">European freshwater eel</name>
    <name type="synonym">Muraena anguilla</name>
    <dbReference type="NCBI Taxonomy" id="7936"/>
    <lineage>
        <taxon>Eukaryota</taxon>
        <taxon>Metazoa</taxon>
        <taxon>Chordata</taxon>
        <taxon>Craniata</taxon>
        <taxon>Vertebrata</taxon>
        <taxon>Euteleostomi</taxon>
        <taxon>Actinopterygii</taxon>
        <taxon>Neopterygii</taxon>
        <taxon>Teleostei</taxon>
        <taxon>Anguilliformes</taxon>
        <taxon>Anguillidae</taxon>
        <taxon>Anguilla</taxon>
    </lineage>
</organism>
<reference evidence="1" key="2">
    <citation type="journal article" date="2015" name="Fish Shellfish Immunol.">
        <title>Early steps in the European eel (Anguilla anguilla)-Vibrio vulnificus interaction in the gills: Role of the RtxA13 toxin.</title>
        <authorList>
            <person name="Callol A."/>
            <person name="Pajuelo D."/>
            <person name="Ebbesson L."/>
            <person name="Teles M."/>
            <person name="MacKenzie S."/>
            <person name="Amaro C."/>
        </authorList>
    </citation>
    <scope>NUCLEOTIDE SEQUENCE</scope>
</reference>
<dbReference type="AlphaFoldDB" id="A0A0E9P6X7"/>
<protein>
    <submittedName>
        <fullName evidence="1">Uncharacterized protein</fullName>
    </submittedName>
</protein>
<accession>A0A0E9P6X7</accession>
<sequence>MLTGDCGIRCASNVLSSVVNPGYSACQQVCVCVCVCVSYTC</sequence>
<reference evidence="1" key="1">
    <citation type="submission" date="2014-11" db="EMBL/GenBank/DDBJ databases">
        <authorList>
            <person name="Amaro Gonzalez C."/>
        </authorList>
    </citation>
    <scope>NUCLEOTIDE SEQUENCE</scope>
</reference>
<proteinExistence type="predicted"/>
<name>A0A0E9P6X7_ANGAN</name>
<evidence type="ECO:0000313" key="1">
    <source>
        <dbReference type="EMBL" id="JAH00259.1"/>
    </source>
</evidence>